<accession>A0ABV7FFH0</accession>
<gene>
    <name evidence="1" type="ORF">ACFODX_04770</name>
</gene>
<evidence type="ECO:0000313" key="2">
    <source>
        <dbReference type="Proteomes" id="UP001595555"/>
    </source>
</evidence>
<dbReference type="SUPFAM" id="SSF47413">
    <property type="entry name" value="lambda repressor-like DNA-binding domains"/>
    <property type="match status" value="1"/>
</dbReference>
<evidence type="ECO:0008006" key="3">
    <source>
        <dbReference type="Google" id="ProtNLM"/>
    </source>
</evidence>
<dbReference type="RefSeq" id="WP_378116589.1">
    <property type="nucleotide sequence ID" value="NZ_JBHRTF010000002.1"/>
</dbReference>
<evidence type="ECO:0000313" key="1">
    <source>
        <dbReference type="EMBL" id="MFC3114862.1"/>
    </source>
</evidence>
<organism evidence="1 2">
    <name type="scientific">Cellvibrio fontiphilus</name>
    <dbReference type="NCBI Taxonomy" id="1815559"/>
    <lineage>
        <taxon>Bacteria</taxon>
        <taxon>Pseudomonadati</taxon>
        <taxon>Pseudomonadota</taxon>
        <taxon>Gammaproteobacteria</taxon>
        <taxon>Cellvibrionales</taxon>
        <taxon>Cellvibrionaceae</taxon>
        <taxon>Cellvibrio</taxon>
    </lineage>
</organism>
<dbReference type="Proteomes" id="UP001595555">
    <property type="component" value="Unassembled WGS sequence"/>
</dbReference>
<dbReference type="InterPro" id="IPR010982">
    <property type="entry name" value="Lambda_DNA-bd_dom_sf"/>
</dbReference>
<reference evidence="2" key="1">
    <citation type="journal article" date="2019" name="Int. J. Syst. Evol. Microbiol.">
        <title>The Global Catalogue of Microorganisms (GCM) 10K type strain sequencing project: providing services to taxonomists for standard genome sequencing and annotation.</title>
        <authorList>
            <consortium name="The Broad Institute Genomics Platform"/>
            <consortium name="The Broad Institute Genome Sequencing Center for Infectious Disease"/>
            <person name="Wu L."/>
            <person name="Ma J."/>
        </authorList>
    </citation>
    <scope>NUCLEOTIDE SEQUENCE [LARGE SCALE GENOMIC DNA]</scope>
    <source>
        <strain evidence="2">KCTC 52237</strain>
    </source>
</reference>
<protein>
    <recommendedName>
        <fullName evidence="3">Transcriptional regulator</fullName>
    </recommendedName>
</protein>
<comment type="caution">
    <text evidence="1">The sequence shown here is derived from an EMBL/GenBank/DDBJ whole genome shotgun (WGS) entry which is preliminary data.</text>
</comment>
<keyword evidence="2" id="KW-1185">Reference proteome</keyword>
<name>A0ABV7FFH0_9GAMM</name>
<sequence length="101" mass="11199">MYNVIQYGVVRTATDIGALVRAHRKDRDLTLEQISGVGNLSTKFLSEFERGKDTAELGKVLQTLRTLGLEVIIQPRNTALHTFGMASVKQGNAPKQERKDS</sequence>
<dbReference type="Gene3D" id="1.10.260.40">
    <property type="entry name" value="lambda repressor-like DNA-binding domains"/>
    <property type="match status" value="1"/>
</dbReference>
<proteinExistence type="predicted"/>
<dbReference type="EMBL" id="JBHRTF010000002">
    <property type="protein sequence ID" value="MFC3114862.1"/>
    <property type="molecule type" value="Genomic_DNA"/>
</dbReference>